<dbReference type="EMBL" id="CABITT030000004">
    <property type="protein sequence ID" value="VVB01705.1"/>
    <property type="molecule type" value="Genomic_DNA"/>
</dbReference>
<dbReference type="Proteomes" id="UP000489600">
    <property type="component" value="Unassembled WGS sequence"/>
</dbReference>
<accession>A0A565BJC7</accession>
<proteinExistence type="predicted"/>
<evidence type="ECO:0000313" key="3">
    <source>
        <dbReference type="Proteomes" id="UP000489600"/>
    </source>
</evidence>
<sequence length="169" mass="18384">MVFATEPLRLMLASSSTPALLAVSVFEMMARTQPSPSLPPEPPDPLDLSSASSPSHSASKTSHHRLLTPITFLDLTDTKSRSSDCSRRLMLLSPDCISLCLRSRDPASHLHSRRMMCPSSSPSPSPRSHVDFYGPSNHSLVGQDLDSSKDVYLSLDPSVPPSFLARNQL</sequence>
<keyword evidence="3" id="KW-1185">Reference proteome</keyword>
<gene>
    <name evidence="2" type="ORF">ANE_LOCUS12149</name>
</gene>
<protein>
    <submittedName>
        <fullName evidence="2">Uncharacterized protein</fullName>
    </submittedName>
</protein>
<feature type="region of interest" description="Disordered" evidence="1">
    <location>
        <begin position="32"/>
        <end position="62"/>
    </location>
</feature>
<organism evidence="2 3">
    <name type="scientific">Arabis nemorensis</name>
    <dbReference type="NCBI Taxonomy" id="586526"/>
    <lineage>
        <taxon>Eukaryota</taxon>
        <taxon>Viridiplantae</taxon>
        <taxon>Streptophyta</taxon>
        <taxon>Embryophyta</taxon>
        <taxon>Tracheophyta</taxon>
        <taxon>Spermatophyta</taxon>
        <taxon>Magnoliopsida</taxon>
        <taxon>eudicotyledons</taxon>
        <taxon>Gunneridae</taxon>
        <taxon>Pentapetalae</taxon>
        <taxon>rosids</taxon>
        <taxon>malvids</taxon>
        <taxon>Brassicales</taxon>
        <taxon>Brassicaceae</taxon>
        <taxon>Arabideae</taxon>
        <taxon>Arabis</taxon>
    </lineage>
</organism>
<evidence type="ECO:0000256" key="1">
    <source>
        <dbReference type="SAM" id="MobiDB-lite"/>
    </source>
</evidence>
<dbReference type="AlphaFoldDB" id="A0A565BJC7"/>
<comment type="caution">
    <text evidence="2">The sequence shown here is derived from an EMBL/GenBank/DDBJ whole genome shotgun (WGS) entry which is preliminary data.</text>
</comment>
<name>A0A565BJC7_9BRAS</name>
<reference evidence="2" key="1">
    <citation type="submission" date="2019-07" db="EMBL/GenBank/DDBJ databases">
        <authorList>
            <person name="Dittberner H."/>
        </authorList>
    </citation>
    <scope>NUCLEOTIDE SEQUENCE [LARGE SCALE GENOMIC DNA]</scope>
</reference>
<feature type="compositionally biased region" description="Low complexity" evidence="1">
    <location>
        <begin position="46"/>
        <end position="59"/>
    </location>
</feature>
<feature type="compositionally biased region" description="Pro residues" evidence="1">
    <location>
        <begin position="36"/>
        <end position="45"/>
    </location>
</feature>
<evidence type="ECO:0000313" key="2">
    <source>
        <dbReference type="EMBL" id="VVB01705.1"/>
    </source>
</evidence>